<name>A0A9D1SEM7_9FIRM</name>
<dbReference type="Pfam" id="PF18907">
    <property type="entry name" value="DUF5662"/>
    <property type="match status" value="1"/>
</dbReference>
<comment type="caution">
    <text evidence="1">The sequence shown here is derived from an EMBL/GenBank/DDBJ whole genome shotgun (WGS) entry which is preliminary data.</text>
</comment>
<dbReference type="AlphaFoldDB" id="A0A9D1SEM7"/>
<protein>
    <submittedName>
        <fullName evidence="1">Catalase</fullName>
    </submittedName>
</protein>
<organism evidence="1 2">
    <name type="scientific">Candidatus Ornithomonoglobus merdipullorum</name>
    <dbReference type="NCBI Taxonomy" id="2840895"/>
    <lineage>
        <taxon>Bacteria</taxon>
        <taxon>Bacillati</taxon>
        <taxon>Bacillota</taxon>
        <taxon>Clostridia</taxon>
        <taxon>Candidatus Ornithomonoglobus</taxon>
    </lineage>
</organism>
<sequence length="174" mass="20730">MHFIKHFNTVNKHRFKVFVHCVKAGIFFQGLTHDLSKYSPTEFIEGARFYLGYKSPTEREREVYGYSKAWLHHKGRNRHHFEYWTDYNPATRSLAPVKMPIRYVKEMFCDRVAASKVYMGEKYTNESPISYFRGGRAKTSMHPETAALLEKWLLILQRYGEEAAFREIRNTKDY</sequence>
<accession>A0A9D1SEM7</accession>
<dbReference type="Proteomes" id="UP000824109">
    <property type="component" value="Unassembled WGS sequence"/>
</dbReference>
<reference evidence="1" key="2">
    <citation type="journal article" date="2021" name="PeerJ">
        <title>Extensive microbial diversity within the chicken gut microbiome revealed by metagenomics and culture.</title>
        <authorList>
            <person name="Gilroy R."/>
            <person name="Ravi A."/>
            <person name="Getino M."/>
            <person name="Pursley I."/>
            <person name="Horton D.L."/>
            <person name="Alikhan N.F."/>
            <person name="Baker D."/>
            <person name="Gharbi K."/>
            <person name="Hall N."/>
            <person name="Watson M."/>
            <person name="Adriaenssens E.M."/>
            <person name="Foster-Nyarko E."/>
            <person name="Jarju S."/>
            <person name="Secka A."/>
            <person name="Antonio M."/>
            <person name="Oren A."/>
            <person name="Chaudhuri R.R."/>
            <person name="La Ragione R."/>
            <person name="Hildebrand F."/>
            <person name="Pallen M.J."/>
        </authorList>
    </citation>
    <scope>NUCLEOTIDE SEQUENCE</scope>
    <source>
        <strain evidence="1">USAMLcec3-3695</strain>
    </source>
</reference>
<dbReference type="InterPro" id="IPR043721">
    <property type="entry name" value="DUF5662"/>
</dbReference>
<reference evidence="1" key="1">
    <citation type="submission" date="2020-10" db="EMBL/GenBank/DDBJ databases">
        <authorList>
            <person name="Gilroy R."/>
        </authorList>
    </citation>
    <scope>NUCLEOTIDE SEQUENCE</scope>
    <source>
        <strain evidence="1">USAMLcec3-3695</strain>
    </source>
</reference>
<evidence type="ECO:0000313" key="1">
    <source>
        <dbReference type="EMBL" id="HIU57604.1"/>
    </source>
</evidence>
<proteinExistence type="predicted"/>
<gene>
    <name evidence="1" type="ORF">IAA61_07305</name>
</gene>
<dbReference type="EMBL" id="DVNB01000077">
    <property type="protein sequence ID" value="HIU57604.1"/>
    <property type="molecule type" value="Genomic_DNA"/>
</dbReference>
<evidence type="ECO:0000313" key="2">
    <source>
        <dbReference type="Proteomes" id="UP000824109"/>
    </source>
</evidence>